<keyword evidence="3" id="KW-0106">Calcium</keyword>
<dbReference type="PROSITE" id="PS50222">
    <property type="entry name" value="EF_HAND_2"/>
    <property type="match status" value="3"/>
</dbReference>
<reference evidence="5 6" key="1">
    <citation type="submission" date="2020-04" db="EMBL/GenBank/DDBJ databases">
        <title>Perkinsus chesapeaki whole genome sequence.</title>
        <authorList>
            <person name="Bogema D.R."/>
        </authorList>
    </citation>
    <scope>NUCLEOTIDE SEQUENCE [LARGE SCALE GENOMIC DNA]</scope>
    <source>
        <strain evidence="5">ATCC PRA-425</strain>
    </source>
</reference>
<dbReference type="InterPro" id="IPR011992">
    <property type="entry name" value="EF-hand-dom_pair"/>
</dbReference>
<proteinExistence type="predicted"/>
<dbReference type="PANTHER" id="PTHR34524:SF6">
    <property type="entry name" value="CALCYPHOSINE LIKE"/>
    <property type="match status" value="1"/>
</dbReference>
<sequence length="164" mass="18513">MGRLFRVIDDDGDGKLNKEEFNKFLTEIGVRNDQARSQLFRRFDSDSSGAVDYDEFLRAIRGLRPPLGRDGMGFVENLSFNRTTTSGTVGKMNQRRRETVESIFEGLDCDGDGCLTAGDINCLNPSHHPDVRSGCRRPEEIFAEVMQVFDGNNDGKVTLKEWIE</sequence>
<evidence type="ECO:0000259" key="4">
    <source>
        <dbReference type="PROSITE" id="PS50222"/>
    </source>
</evidence>
<dbReference type="PANTHER" id="PTHR34524">
    <property type="entry name" value="CALCYPHOSIN"/>
    <property type="match status" value="1"/>
</dbReference>
<evidence type="ECO:0000313" key="5">
    <source>
        <dbReference type="EMBL" id="KAF4649122.1"/>
    </source>
</evidence>
<dbReference type="Pfam" id="PF13499">
    <property type="entry name" value="EF-hand_7"/>
    <property type="match status" value="1"/>
</dbReference>
<organism evidence="5 6">
    <name type="scientific">Perkinsus chesapeaki</name>
    <name type="common">Clam parasite</name>
    <name type="synonym">Perkinsus andrewsi</name>
    <dbReference type="NCBI Taxonomy" id="330153"/>
    <lineage>
        <taxon>Eukaryota</taxon>
        <taxon>Sar</taxon>
        <taxon>Alveolata</taxon>
        <taxon>Perkinsozoa</taxon>
        <taxon>Perkinsea</taxon>
        <taxon>Perkinsida</taxon>
        <taxon>Perkinsidae</taxon>
        <taxon>Perkinsus</taxon>
    </lineage>
</organism>
<accession>A0A7J6KQM0</accession>
<keyword evidence="2" id="KW-0677">Repeat</keyword>
<evidence type="ECO:0000256" key="2">
    <source>
        <dbReference type="ARBA" id="ARBA00022737"/>
    </source>
</evidence>
<dbReference type="EMBL" id="JAAPAO010001657">
    <property type="protein sequence ID" value="KAF4649122.1"/>
    <property type="molecule type" value="Genomic_DNA"/>
</dbReference>
<feature type="domain" description="EF-hand" evidence="4">
    <location>
        <begin position="1"/>
        <end position="31"/>
    </location>
</feature>
<dbReference type="CDD" id="cd00051">
    <property type="entry name" value="EFh"/>
    <property type="match status" value="1"/>
</dbReference>
<dbReference type="SMART" id="SM00054">
    <property type="entry name" value="EFh"/>
    <property type="match status" value="3"/>
</dbReference>
<dbReference type="InterPro" id="IPR051581">
    <property type="entry name" value="Ca-bind"/>
</dbReference>
<keyword evidence="6" id="KW-1185">Reference proteome</keyword>
<comment type="caution">
    <text evidence="5">The sequence shown here is derived from an EMBL/GenBank/DDBJ whole genome shotgun (WGS) entry which is preliminary data.</text>
</comment>
<dbReference type="OrthoDB" id="447947at2759"/>
<dbReference type="InterPro" id="IPR018247">
    <property type="entry name" value="EF_Hand_1_Ca_BS"/>
</dbReference>
<evidence type="ECO:0000256" key="3">
    <source>
        <dbReference type="ARBA" id="ARBA00022837"/>
    </source>
</evidence>
<feature type="domain" description="EF-hand" evidence="4">
    <location>
        <begin position="38"/>
        <end position="66"/>
    </location>
</feature>
<dbReference type="SUPFAM" id="SSF47473">
    <property type="entry name" value="EF-hand"/>
    <property type="match status" value="1"/>
</dbReference>
<feature type="domain" description="EF-hand" evidence="4">
    <location>
        <begin position="137"/>
        <end position="164"/>
    </location>
</feature>
<dbReference type="Proteomes" id="UP000591131">
    <property type="component" value="Unassembled WGS sequence"/>
</dbReference>
<dbReference type="Gene3D" id="1.10.238.10">
    <property type="entry name" value="EF-hand"/>
    <property type="match status" value="2"/>
</dbReference>
<dbReference type="Pfam" id="PF13202">
    <property type="entry name" value="EF-hand_5"/>
    <property type="match status" value="1"/>
</dbReference>
<dbReference type="InterPro" id="IPR002048">
    <property type="entry name" value="EF_hand_dom"/>
</dbReference>
<evidence type="ECO:0000256" key="1">
    <source>
        <dbReference type="ARBA" id="ARBA00022723"/>
    </source>
</evidence>
<keyword evidence="1" id="KW-0479">Metal-binding</keyword>
<dbReference type="GO" id="GO:0005509">
    <property type="term" value="F:calcium ion binding"/>
    <property type="evidence" value="ECO:0007669"/>
    <property type="project" value="InterPro"/>
</dbReference>
<name>A0A7J6KQM0_PERCH</name>
<evidence type="ECO:0000313" key="6">
    <source>
        <dbReference type="Proteomes" id="UP000591131"/>
    </source>
</evidence>
<dbReference type="PROSITE" id="PS00018">
    <property type="entry name" value="EF_HAND_1"/>
    <property type="match status" value="4"/>
</dbReference>
<protein>
    <recommendedName>
        <fullName evidence="4">EF-hand domain-containing protein</fullName>
    </recommendedName>
</protein>
<dbReference type="AlphaFoldDB" id="A0A7J6KQM0"/>
<gene>
    <name evidence="5" type="ORF">FOL47_002402</name>
</gene>